<keyword evidence="3" id="KW-1185">Reference proteome</keyword>
<dbReference type="Proteomes" id="UP000287171">
    <property type="component" value="Unassembled WGS sequence"/>
</dbReference>
<accession>A0A402BF75</accession>
<proteinExistence type="predicted"/>
<evidence type="ECO:0000256" key="1">
    <source>
        <dbReference type="SAM" id="SignalP"/>
    </source>
</evidence>
<dbReference type="PANTHER" id="PTHR12631:SF10">
    <property type="entry name" value="BETA-XYLOSIDASE-LIKE PROTEIN-RELATED"/>
    <property type="match status" value="1"/>
</dbReference>
<dbReference type="InterPro" id="IPR017853">
    <property type="entry name" value="GH"/>
</dbReference>
<keyword evidence="1" id="KW-0732">Signal</keyword>
<name>A0A402BF75_9CHLR</name>
<feature type="signal peptide" evidence="1">
    <location>
        <begin position="1"/>
        <end position="36"/>
    </location>
</feature>
<evidence type="ECO:0000313" key="2">
    <source>
        <dbReference type="EMBL" id="GCE30043.1"/>
    </source>
</evidence>
<protein>
    <submittedName>
        <fullName evidence="2">Uncharacterized protein</fullName>
    </submittedName>
</protein>
<evidence type="ECO:0000313" key="3">
    <source>
        <dbReference type="Proteomes" id="UP000287171"/>
    </source>
</evidence>
<organism evidence="2 3">
    <name type="scientific">Dictyobacter alpinus</name>
    <dbReference type="NCBI Taxonomy" id="2014873"/>
    <lineage>
        <taxon>Bacteria</taxon>
        <taxon>Bacillati</taxon>
        <taxon>Chloroflexota</taxon>
        <taxon>Ktedonobacteria</taxon>
        <taxon>Ktedonobacterales</taxon>
        <taxon>Dictyobacteraceae</taxon>
        <taxon>Dictyobacter</taxon>
    </lineage>
</organism>
<dbReference type="PANTHER" id="PTHR12631">
    <property type="entry name" value="ALPHA-L-IDURONIDASE"/>
    <property type="match status" value="1"/>
</dbReference>
<dbReference type="Gene3D" id="3.20.20.80">
    <property type="entry name" value="Glycosidases"/>
    <property type="match status" value="1"/>
</dbReference>
<dbReference type="EMBL" id="BIFT01000002">
    <property type="protein sequence ID" value="GCE30043.1"/>
    <property type="molecule type" value="Genomic_DNA"/>
</dbReference>
<dbReference type="GO" id="GO:0004553">
    <property type="term" value="F:hydrolase activity, hydrolyzing O-glycosyl compounds"/>
    <property type="evidence" value="ECO:0007669"/>
    <property type="project" value="TreeGrafter"/>
</dbReference>
<dbReference type="SUPFAM" id="SSF51445">
    <property type="entry name" value="(Trans)glycosidases"/>
    <property type="match status" value="1"/>
</dbReference>
<sequence>MDVTRRSRLFRIITLCLLTLVTTFLLDCWQPGHAHAATVPNTVFVDTTNPSFSITTTSDGSYSYTVTDINGSTVTSGQATSTNQHISLTLAPQSDGYYTLNIANKQITFVVVAPPTHDASSQFGNGLHFESYDPNLAPLVATTGAGWARADLTWANIEKTQGQYDFSVYDPWMNALQQQGITPFVILDYSNPLYDGGNTPYDDAGYSAYANYAQAVLHHYGSQITAVEVWNEYNWNAAGPCSRSTSCYVQLLKTAYQAVKAVNTNITVVGGAVAEDESGWFDGIFQGGGLQYMDAVSGHPYTDKQTAAPENTAGTSLDQQMIGLEGAIKQYNNGQPKPIWISELGWPTCCAHVNETDQANYLVRGAVLALAGGVQKFFWYDFLDDGGNPDYTEHHFGVLRLPDSTGTYTPKPSYAAYATMTHILNTVPFEASEAVGSNVYDERFANNTRVFWSTAGTQQLTVSADNPVTVTTMTGHTQVYTPSNGSVTLPLSASPIYVQGALNIQQGQNPGTFSTGFENGDMQLTWTNSVDNSGGPAGGSANITGICCGLSGPELNVGDGGPLSPHGGSHSLLYSGNGTNASGSNYAYLKAFDLSSHPIAVTSATTLSYWINPESSANSYNYASGNNSTCVAIDLIFSDNTNLRDSGATDTNGNRAHPAYQCNHLTLDTWNHVTINLGATVSGKTIVRLDIGYDQPSTTGGYRGYLDDISIG</sequence>
<gene>
    <name evidence="2" type="ORF">KDA_55270</name>
</gene>
<dbReference type="AlphaFoldDB" id="A0A402BF75"/>
<dbReference type="RefSeq" id="WP_126630210.1">
    <property type="nucleotide sequence ID" value="NZ_BIFT01000002.1"/>
</dbReference>
<reference evidence="3" key="1">
    <citation type="submission" date="2018-12" db="EMBL/GenBank/DDBJ databases">
        <title>Tengunoibacter tsumagoiensis gen. nov., sp. nov., Dictyobacter kobayashii sp. nov., D. alpinus sp. nov., and D. joshuensis sp. nov. and description of Dictyobacteraceae fam. nov. within the order Ktedonobacterales isolated from Tengu-no-mugimeshi.</title>
        <authorList>
            <person name="Wang C.M."/>
            <person name="Zheng Y."/>
            <person name="Sakai Y."/>
            <person name="Toyoda A."/>
            <person name="Minakuchi Y."/>
            <person name="Abe K."/>
            <person name="Yokota A."/>
            <person name="Yabe S."/>
        </authorList>
    </citation>
    <scope>NUCLEOTIDE SEQUENCE [LARGE SCALE GENOMIC DNA]</scope>
    <source>
        <strain evidence="3">Uno16</strain>
    </source>
</reference>
<dbReference type="InterPro" id="IPR051923">
    <property type="entry name" value="Glycosyl_Hydrolase_39"/>
</dbReference>
<dbReference type="OrthoDB" id="9776971at2"/>
<feature type="chain" id="PRO_5019331716" evidence="1">
    <location>
        <begin position="37"/>
        <end position="712"/>
    </location>
</feature>
<comment type="caution">
    <text evidence="2">The sequence shown here is derived from an EMBL/GenBank/DDBJ whole genome shotgun (WGS) entry which is preliminary data.</text>
</comment>